<keyword evidence="3" id="KW-1185">Reference proteome</keyword>
<sequence length="413" mass="48599">MMKNTYTFLLYLGFGLFTISSNCFELDIGKTFSYNKGKVEIKVYKDDSNYFYKHKPVKPFLLKELYYFDNLVYFDPLLTSDQLLMSASVLWVSNNPTVIYLNLEKSSVILLNENNSSLSVEAIFSGKTISNINYKSHPDSDNTVDVDIQQTRDYISNSLNVSVKQLHLSGNGLEKFVLRYYDLSSYRLNNLKYGNDGVYGYGRLTTHVIEDAVPGNYGDKKNNFPLNIPNKELIYGVYLYSYNDFPLVVELVYTYNKRVYIAFTFQKRYHRVLMPPINDPSYEKQLFERLNYYTCKNGFKSSIDISKITDKSVDYYNVKNYCIGVNGVESFTKRFHLGFYTHSNKKYRCFEHWPADKSKFYMDQVYYGQSILKFPPLPQHVKFFRVYHQINKRPFLCVILNFDKFYIVLTIIF</sequence>
<dbReference type="OMA" id="THSNKKY"/>
<gene>
    <name evidence="2" type="ordered locus">TP04_0915</name>
</gene>
<dbReference type="EMBL" id="AAGK01000004">
    <property type="protein sequence ID" value="EAN32269.1"/>
    <property type="molecule type" value="Genomic_DNA"/>
</dbReference>
<dbReference type="GeneID" id="3500749"/>
<dbReference type="InParanoid" id="Q4N137"/>
<accession>Q4N137</accession>
<reference evidence="2 3" key="1">
    <citation type="journal article" date="2005" name="Science">
        <title>Genome sequence of Theileria parva, a bovine pathogen that transforms lymphocytes.</title>
        <authorList>
            <person name="Gardner M.J."/>
            <person name="Bishop R."/>
            <person name="Shah T."/>
            <person name="de Villiers E.P."/>
            <person name="Carlton J.M."/>
            <person name="Hall N."/>
            <person name="Ren Q."/>
            <person name="Paulsen I.T."/>
            <person name="Pain A."/>
            <person name="Berriman M."/>
            <person name="Wilson R.J.M."/>
            <person name="Sato S."/>
            <person name="Ralph S.A."/>
            <person name="Mann D.J."/>
            <person name="Xiong Z."/>
            <person name="Shallom S.J."/>
            <person name="Weidman J."/>
            <person name="Jiang L."/>
            <person name="Lynn J."/>
            <person name="Weaver B."/>
            <person name="Shoaibi A."/>
            <person name="Domingo A.R."/>
            <person name="Wasawo D."/>
            <person name="Crabtree J."/>
            <person name="Wortman J.R."/>
            <person name="Haas B."/>
            <person name="Angiuoli S.V."/>
            <person name="Creasy T.H."/>
            <person name="Lu C."/>
            <person name="Suh B."/>
            <person name="Silva J.C."/>
            <person name="Utterback T.R."/>
            <person name="Feldblyum T.V."/>
            <person name="Pertea M."/>
            <person name="Allen J."/>
            <person name="Nierman W.C."/>
            <person name="Taracha E.L.N."/>
            <person name="Salzberg S.L."/>
            <person name="White O.R."/>
            <person name="Fitzhugh H.A."/>
            <person name="Morzaria S."/>
            <person name="Venter J.C."/>
            <person name="Fraser C.M."/>
            <person name="Nene V."/>
        </authorList>
    </citation>
    <scope>NUCLEOTIDE SEQUENCE [LARGE SCALE GENOMIC DNA]</scope>
    <source>
        <strain evidence="2 3">Muguga</strain>
    </source>
</reference>
<feature type="signal peptide" evidence="1">
    <location>
        <begin position="1"/>
        <end position="23"/>
    </location>
</feature>
<dbReference type="KEGG" id="tpv:TP04_0915"/>
<proteinExistence type="predicted"/>
<name>Q4N137_THEPA</name>
<evidence type="ECO:0000313" key="2">
    <source>
        <dbReference type="EMBL" id="EAN32269.1"/>
    </source>
</evidence>
<organism evidence="2 3">
    <name type="scientific">Theileria parva</name>
    <name type="common">East coast fever infection agent</name>
    <dbReference type="NCBI Taxonomy" id="5875"/>
    <lineage>
        <taxon>Eukaryota</taxon>
        <taxon>Sar</taxon>
        <taxon>Alveolata</taxon>
        <taxon>Apicomplexa</taxon>
        <taxon>Aconoidasida</taxon>
        <taxon>Piroplasmida</taxon>
        <taxon>Theileriidae</taxon>
        <taxon>Theileria</taxon>
    </lineage>
</organism>
<dbReference type="Proteomes" id="UP000001949">
    <property type="component" value="Unassembled WGS sequence"/>
</dbReference>
<evidence type="ECO:0000313" key="3">
    <source>
        <dbReference type="Proteomes" id="UP000001949"/>
    </source>
</evidence>
<comment type="caution">
    <text evidence="2">The sequence shown here is derived from an EMBL/GenBank/DDBJ whole genome shotgun (WGS) entry which is preliminary data.</text>
</comment>
<feature type="chain" id="PRO_5004241364" evidence="1">
    <location>
        <begin position="24"/>
        <end position="413"/>
    </location>
</feature>
<dbReference type="AlphaFoldDB" id="Q4N137"/>
<protein>
    <submittedName>
        <fullName evidence="2">Uncharacterized protein</fullName>
    </submittedName>
</protein>
<evidence type="ECO:0000256" key="1">
    <source>
        <dbReference type="SAM" id="SignalP"/>
    </source>
</evidence>
<dbReference type="VEuPathDB" id="PiroplasmaDB:TpMuguga_04g00915"/>
<dbReference type="eggNOG" id="ENOG502QWWF">
    <property type="taxonomic scope" value="Eukaryota"/>
</dbReference>
<keyword evidence="1" id="KW-0732">Signal</keyword>